<dbReference type="SUPFAM" id="SSF46785">
    <property type="entry name" value="Winged helix' DNA-binding domain"/>
    <property type="match status" value="1"/>
</dbReference>
<reference evidence="4" key="1">
    <citation type="submission" date="2018-09" db="EMBL/GenBank/DDBJ databases">
        <authorList>
            <person name="Kim I."/>
        </authorList>
    </citation>
    <scope>NUCLEOTIDE SEQUENCE [LARGE SCALE GENOMIC DNA]</scope>
    <source>
        <strain evidence="4">DD4a</strain>
    </source>
</reference>
<feature type="region of interest" description="Disordered" evidence="1">
    <location>
        <begin position="145"/>
        <end position="169"/>
    </location>
</feature>
<evidence type="ECO:0000313" key="4">
    <source>
        <dbReference type="Proteomes" id="UP000265742"/>
    </source>
</evidence>
<dbReference type="Proteomes" id="UP000265742">
    <property type="component" value="Unassembled WGS sequence"/>
</dbReference>
<keyword evidence="4" id="KW-1185">Reference proteome</keyword>
<dbReference type="SMART" id="SM00347">
    <property type="entry name" value="HTH_MARR"/>
    <property type="match status" value="1"/>
</dbReference>
<dbReference type="Pfam" id="PF12802">
    <property type="entry name" value="MarR_2"/>
    <property type="match status" value="1"/>
</dbReference>
<dbReference type="PROSITE" id="PS50995">
    <property type="entry name" value="HTH_MARR_2"/>
    <property type="match status" value="1"/>
</dbReference>
<sequence length="169" mass="18294">MEDVRQAAIREIGASMQRYQRSVQAFDDAVGRRLGLGPADLRCLDWLADGPKTAGELARGAGLRAAATTALVDRLERRGLVERRPDEADRRRILVRMTPDAEARVGALYGPLVAEGVDVFDGLGAAEIAELRRLLERMTALTDRHRARVEEDPGDPTATSRAGGASFGS</sequence>
<feature type="domain" description="HTH marR-type" evidence="2">
    <location>
        <begin position="9"/>
        <end position="140"/>
    </location>
</feature>
<name>A0A3A1U4G1_9MICO</name>
<protein>
    <submittedName>
        <fullName evidence="3">MarR family transcriptional regulator</fullName>
    </submittedName>
</protein>
<gene>
    <name evidence="3" type="ORF">D1781_07540</name>
</gene>
<comment type="caution">
    <text evidence="3">The sequence shown here is derived from an EMBL/GenBank/DDBJ whole genome shotgun (WGS) entry which is preliminary data.</text>
</comment>
<organism evidence="3 4">
    <name type="scientific">Amnibacterium setariae</name>
    <dbReference type="NCBI Taxonomy" id="2306585"/>
    <lineage>
        <taxon>Bacteria</taxon>
        <taxon>Bacillati</taxon>
        <taxon>Actinomycetota</taxon>
        <taxon>Actinomycetes</taxon>
        <taxon>Micrococcales</taxon>
        <taxon>Microbacteriaceae</taxon>
        <taxon>Amnibacterium</taxon>
    </lineage>
</organism>
<dbReference type="EMBL" id="QXTG01000001">
    <property type="protein sequence ID" value="RIX31200.1"/>
    <property type="molecule type" value="Genomic_DNA"/>
</dbReference>
<accession>A0A3A1U4G1</accession>
<dbReference type="RefSeq" id="WP_119481562.1">
    <property type="nucleotide sequence ID" value="NZ_QXTG01000001.1"/>
</dbReference>
<dbReference type="AlphaFoldDB" id="A0A3A1U4G1"/>
<dbReference type="PANTHER" id="PTHR33164">
    <property type="entry name" value="TRANSCRIPTIONAL REGULATOR, MARR FAMILY"/>
    <property type="match status" value="1"/>
</dbReference>
<dbReference type="InterPro" id="IPR036388">
    <property type="entry name" value="WH-like_DNA-bd_sf"/>
</dbReference>
<evidence type="ECO:0000259" key="2">
    <source>
        <dbReference type="PROSITE" id="PS50995"/>
    </source>
</evidence>
<dbReference type="InterPro" id="IPR039422">
    <property type="entry name" value="MarR/SlyA-like"/>
</dbReference>
<dbReference type="GO" id="GO:0006950">
    <property type="term" value="P:response to stress"/>
    <property type="evidence" value="ECO:0007669"/>
    <property type="project" value="TreeGrafter"/>
</dbReference>
<proteinExistence type="predicted"/>
<dbReference type="PANTHER" id="PTHR33164:SF106">
    <property type="entry name" value="TRANSCRIPTIONAL REGULATORY PROTEIN"/>
    <property type="match status" value="1"/>
</dbReference>
<dbReference type="InterPro" id="IPR036390">
    <property type="entry name" value="WH_DNA-bd_sf"/>
</dbReference>
<dbReference type="PRINTS" id="PR00598">
    <property type="entry name" value="HTHMARR"/>
</dbReference>
<evidence type="ECO:0000256" key="1">
    <source>
        <dbReference type="SAM" id="MobiDB-lite"/>
    </source>
</evidence>
<dbReference type="InterPro" id="IPR000835">
    <property type="entry name" value="HTH_MarR-typ"/>
</dbReference>
<dbReference type="Gene3D" id="1.10.10.10">
    <property type="entry name" value="Winged helix-like DNA-binding domain superfamily/Winged helix DNA-binding domain"/>
    <property type="match status" value="1"/>
</dbReference>
<dbReference type="OrthoDB" id="162531at2"/>
<evidence type="ECO:0000313" key="3">
    <source>
        <dbReference type="EMBL" id="RIX31200.1"/>
    </source>
</evidence>
<dbReference type="GO" id="GO:0003700">
    <property type="term" value="F:DNA-binding transcription factor activity"/>
    <property type="evidence" value="ECO:0007669"/>
    <property type="project" value="InterPro"/>
</dbReference>